<name>A0A2M4CBN7_9DIPT</name>
<evidence type="ECO:0000256" key="2">
    <source>
        <dbReference type="SAM" id="SignalP"/>
    </source>
</evidence>
<feature type="signal peptide" evidence="2">
    <location>
        <begin position="1"/>
        <end position="20"/>
    </location>
</feature>
<evidence type="ECO:0000256" key="1">
    <source>
        <dbReference type="SAM" id="MobiDB-lite"/>
    </source>
</evidence>
<feature type="chain" id="PRO_5014831131" evidence="2">
    <location>
        <begin position="21"/>
        <end position="81"/>
    </location>
</feature>
<organism evidence="3">
    <name type="scientific">Anopheles marajoara</name>
    <dbReference type="NCBI Taxonomy" id="58244"/>
    <lineage>
        <taxon>Eukaryota</taxon>
        <taxon>Metazoa</taxon>
        <taxon>Ecdysozoa</taxon>
        <taxon>Arthropoda</taxon>
        <taxon>Hexapoda</taxon>
        <taxon>Insecta</taxon>
        <taxon>Pterygota</taxon>
        <taxon>Neoptera</taxon>
        <taxon>Endopterygota</taxon>
        <taxon>Diptera</taxon>
        <taxon>Nematocera</taxon>
        <taxon>Culicoidea</taxon>
        <taxon>Culicidae</taxon>
        <taxon>Anophelinae</taxon>
        <taxon>Anopheles</taxon>
    </lineage>
</organism>
<proteinExistence type="predicted"/>
<evidence type="ECO:0000313" key="3">
    <source>
        <dbReference type="EMBL" id="MBW62669.1"/>
    </source>
</evidence>
<protein>
    <submittedName>
        <fullName evidence="3">Putative secreted protein</fullName>
    </submittedName>
</protein>
<feature type="region of interest" description="Disordered" evidence="1">
    <location>
        <begin position="51"/>
        <end position="81"/>
    </location>
</feature>
<dbReference type="EMBL" id="GGFJ01013528">
    <property type="protein sequence ID" value="MBW62669.1"/>
    <property type="molecule type" value="Transcribed_RNA"/>
</dbReference>
<accession>A0A2M4CBN7</accession>
<dbReference type="AlphaFoldDB" id="A0A2M4CBN7"/>
<sequence>MMICGVHGGGSGALTVPVLCVCVTWQAPAGSSLLQNRIPIERLRLSLCQNGSISSSSSSAGTLERTNLPPRNINSRTERGG</sequence>
<keyword evidence="2" id="KW-0732">Signal</keyword>
<reference evidence="3" key="1">
    <citation type="submission" date="2018-01" db="EMBL/GenBank/DDBJ databases">
        <title>An insight into the sialome of Amazonian anophelines.</title>
        <authorList>
            <person name="Ribeiro J.M."/>
            <person name="Scarpassa V."/>
            <person name="Calvo E."/>
        </authorList>
    </citation>
    <scope>NUCLEOTIDE SEQUENCE</scope>
    <source>
        <tissue evidence="3">Salivary glands</tissue>
    </source>
</reference>